<keyword evidence="1 4" id="KW-0812">Transmembrane</keyword>
<feature type="transmembrane region" description="Helical" evidence="4">
    <location>
        <begin position="99"/>
        <end position="122"/>
    </location>
</feature>
<sequence length="785" mass="88182">MKRSTTNIAIIFLLTAATIIFEISLSRLFSYLLSFHFVLIIIAFSILGLGIGQITYAKYSEKIDHSLLWWMALPSISMFLSFTLLLVLSQIGVSSSTDFGLPIFILLSTVPFIAIGIVYAHIFEMDKRHVSTLYALDLIGAATGALASIFLLNAFGLVEVVAIAIGLLLLALIIALITVKNRYSKILVPLVLVVIFLMGFAKDALNFDIPVAKDPSKDLYRLMANPALKSEKLESRWSAFGKTDLVKFTYPDGTVSKSMFIDGAAGTDVISIDELAKDTVEMKRVLYGFPGIFAMNFLSEKEKDSVLIIGPGGGIDIAATYFMGFKYIEAAEVNPSFVALMKKYNPSTFNDKENIKVHVNEGRNFVVENKGKYDAVMLTIPVTKSSRGTDFYGLTENYLFTMEALADYLDGLTEDGAIYFTMHGRQEVYNMLANFLELQERMGVGQLEALKKVYIYSNEMNPVLVIKKNPFEQKTIEEAHKTAHYYGLDKEPFYFPYIEQEGLDTIVQNVNYKWYMFDDLLYDISKGSYAYDELWKTASINLSPVSDDSPYFFNYNNGIPDAMTTPLWLGLFIVGWFIVNHVNGWRSVSFSENTSIYMQRKFRAWALISFLLGFSYILIQGYLFQILNLKLSNPSQSFSLLLFTFLLGNGVGSLLTGTFKKNLSRKLIVYSALIVLVSLLTVYVLLPIWYKQLSEFWIALFLLLPSFFIGIPFPVLLKTASSLKEKKSIPYLLGISSVAGVAASIFAIVISILYGYRFVFLLGLFGYGVVIMLAYRLKTLKIVHT</sequence>
<feature type="domain" description="Major facilitator superfamily (MFS) profile" evidence="5">
    <location>
        <begin position="601"/>
        <end position="785"/>
    </location>
</feature>
<accession>A0A6G7J440</accession>
<feature type="transmembrane region" description="Helical" evidence="4">
    <location>
        <begin position="729"/>
        <end position="752"/>
    </location>
</feature>
<dbReference type="KEGG" id="mut:GVT53_12365"/>
<organism evidence="6 7">
    <name type="scientific">Flagellimonas oceani</name>
    <dbReference type="NCBI Taxonomy" id="2698672"/>
    <lineage>
        <taxon>Bacteria</taxon>
        <taxon>Pseudomonadati</taxon>
        <taxon>Bacteroidota</taxon>
        <taxon>Flavobacteriia</taxon>
        <taxon>Flavobacteriales</taxon>
        <taxon>Flavobacteriaceae</taxon>
        <taxon>Flagellimonas</taxon>
    </lineage>
</organism>
<proteinExistence type="predicted"/>
<feature type="transmembrane region" description="Helical" evidence="4">
    <location>
        <begin position="604"/>
        <end position="624"/>
    </location>
</feature>
<keyword evidence="7" id="KW-1185">Reference proteome</keyword>
<evidence type="ECO:0000256" key="2">
    <source>
        <dbReference type="ARBA" id="ARBA00022989"/>
    </source>
</evidence>
<name>A0A6G7J440_9FLAO</name>
<feature type="transmembrane region" description="Helical" evidence="4">
    <location>
        <begin position="566"/>
        <end position="583"/>
    </location>
</feature>
<dbReference type="Proteomes" id="UP000502928">
    <property type="component" value="Chromosome"/>
</dbReference>
<feature type="transmembrane region" description="Helical" evidence="4">
    <location>
        <begin position="35"/>
        <end position="56"/>
    </location>
</feature>
<feature type="transmembrane region" description="Helical" evidence="4">
    <location>
        <begin position="186"/>
        <end position="205"/>
    </location>
</feature>
<evidence type="ECO:0000313" key="7">
    <source>
        <dbReference type="Proteomes" id="UP000502928"/>
    </source>
</evidence>
<dbReference type="InterPro" id="IPR020846">
    <property type="entry name" value="MFS_dom"/>
</dbReference>
<dbReference type="EMBL" id="CP049616">
    <property type="protein sequence ID" value="QII45440.1"/>
    <property type="molecule type" value="Genomic_DNA"/>
</dbReference>
<dbReference type="AlphaFoldDB" id="A0A6G7J440"/>
<feature type="transmembrane region" description="Helical" evidence="4">
    <location>
        <begin position="161"/>
        <end position="179"/>
    </location>
</feature>
<feature type="transmembrane region" description="Helical" evidence="4">
    <location>
        <begin position="68"/>
        <end position="93"/>
    </location>
</feature>
<reference evidence="6 7" key="1">
    <citation type="submission" date="2020-02" db="EMBL/GenBank/DDBJ databases">
        <title>Complete genome of Muricauda sp. 501str8.</title>
        <authorList>
            <person name="Dong B."/>
            <person name="Zhu S."/>
            <person name="Yang J."/>
            <person name="Chen J."/>
        </authorList>
    </citation>
    <scope>NUCLEOTIDE SEQUENCE [LARGE SCALE GENOMIC DNA]</scope>
    <source>
        <strain evidence="6 7">501str8</strain>
    </source>
</reference>
<keyword evidence="2 4" id="KW-1133">Transmembrane helix</keyword>
<dbReference type="Gene3D" id="3.40.50.150">
    <property type="entry name" value="Vaccinia Virus protein VP39"/>
    <property type="match status" value="1"/>
</dbReference>
<dbReference type="RefSeq" id="WP_166248873.1">
    <property type="nucleotide sequence ID" value="NZ_CP049616.1"/>
</dbReference>
<evidence type="ECO:0000256" key="3">
    <source>
        <dbReference type="ARBA" id="ARBA00023136"/>
    </source>
</evidence>
<dbReference type="CDD" id="cd06174">
    <property type="entry name" value="MFS"/>
    <property type="match status" value="1"/>
</dbReference>
<dbReference type="Gene3D" id="1.20.1250.20">
    <property type="entry name" value="MFS general substrate transporter like domains"/>
    <property type="match status" value="1"/>
</dbReference>
<dbReference type="InterPro" id="IPR029063">
    <property type="entry name" value="SAM-dependent_MTases_sf"/>
</dbReference>
<feature type="transmembrane region" description="Helical" evidence="4">
    <location>
        <begin position="134"/>
        <end position="155"/>
    </location>
</feature>
<feature type="transmembrane region" description="Helical" evidence="4">
    <location>
        <begin position="7"/>
        <end position="29"/>
    </location>
</feature>
<dbReference type="SUPFAM" id="SSF53335">
    <property type="entry name" value="S-adenosyl-L-methionine-dependent methyltransferases"/>
    <property type="match status" value="1"/>
</dbReference>
<dbReference type="GO" id="GO:0022857">
    <property type="term" value="F:transmembrane transporter activity"/>
    <property type="evidence" value="ECO:0007669"/>
    <property type="project" value="InterPro"/>
</dbReference>
<feature type="transmembrane region" description="Helical" evidence="4">
    <location>
        <begin position="636"/>
        <end position="655"/>
    </location>
</feature>
<gene>
    <name evidence="6" type="ORF">GVT53_12365</name>
</gene>
<evidence type="ECO:0000256" key="1">
    <source>
        <dbReference type="ARBA" id="ARBA00022692"/>
    </source>
</evidence>
<feature type="transmembrane region" description="Helical" evidence="4">
    <location>
        <begin position="696"/>
        <end position="717"/>
    </location>
</feature>
<evidence type="ECO:0000313" key="6">
    <source>
        <dbReference type="EMBL" id="QII45440.1"/>
    </source>
</evidence>
<keyword evidence="3 4" id="KW-0472">Membrane</keyword>
<evidence type="ECO:0000256" key="4">
    <source>
        <dbReference type="SAM" id="Phobius"/>
    </source>
</evidence>
<feature type="transmembrane region" description="Helical" evidence="4">
    <location>
        <begin position="667"/>
        <end position="690"/>
    </location>
</feature>
<evidence type="ECO:0000259" key="5">
    <source>
        <dbReference type="PROSITE" id="PS50850"/>
    </source>
</evidence>
<protein>
    <recommendedName>
        <fullName evidence="5">Major facilitator superfamily (MFS) profile domain-containing protein</fullName>
    </recommendedName>
</protein>
<dbReference type="PROSITE" id="PS50850">
    <property type="entry name" value="MFS"/>
    <property type="match status" value="1"/>
</dbReference>
<feature type="transmembrane region" description="Helical" evidence="4">
    <location>
        <begin position="758"/>
        <end position="777"/>
    </location>
</feature>
<dbReference type="InterPro" id="IPR036259">
    <property type="entry name" value="MFS_trans_sf"/>
</dbReference>
<dbReference type="SUPFAM" id="SSF103473">
    <property type="entry name" value="MFS general substrate transporter"/>
    <property type="match status" value="1"/>
</dbReference>